<keyword evidence="3" id="KW-1185">Reference proteome</keyword>
<feature type="transmembrane region" description="Helical" evidence="1">
    <location>
        <begin position="12"/>
        <end position="30"/>
    </location>
</feature>
<evidence type="ECO:0000313" key="2">
    <source>
        <dbReference type="EMBL" id="SCU98681.1"/>
    </source>
</evidence>
<evidence type="ECO:0000313" key="3">
    <source>
        <dbReference type="Proteomes" id="UP000191024"/>
    </source>
</evidence>
<dbReference type="EMBL" id="LT598467">
    <property type="protein sequence ID" value="SCU98681.1"/>
    <property type="molecule type" value="Genomic_DNA"/>
</dbReference>
<gene>
    <name evidence="2" type="ORF">LAMI_0F15852G</name>
</gene>
<sequence length="140" mass="15829">MARHTSQIANLLFYITIGLVLIAAVEYFKYSTRIHYEWFHCTPVKETIVPGSSATKMFAVGGPSCDKRGELKTLVKRITRDFETNQERASFCILENPRVSHVHYPVGENKGEPGYIAYVSYDSDFDAIADYCADTTVLHI</sequence>
<keyword evidence="1" id="KW-1133">Transmembrane helix</keyword>
<accession>A0A1G4K4K2</accession>
<dbReference type="AlphaFoldDB" id="A0A1G4K4K2"/>
<evidence type="ECO:0000256" key="1">
    <source>
        <dbReference type="SAM" id="Phobius"/>
    </source>
</evidence>
<dbReference type="OrthoDB" id="3979149at2759"/>
<keyword evidence="1" id="KW-0812">Transmembrane</keyword>
<organism evidence="2 3">
    <name type="scientific">Lachancea mirantina</name>
    <dbReference type="NCBI Taxonomy" id="1230905"/>
    <lineage>
        <taxon>Eukaryota</taxon>
        <taxon>Fungi</taxon>
        <taxon>Dikarya</taxon>
        <taxon>Ascomycota</taxon>
        <taxon>Saccharomycotina</taxon>
        <taxon>Saccharomycetes</taxon>
        <taxon>Saccharomycetales</taxon>
        <taxon>Saccharomycetaceae</taxon>
        <taxon>Lachancea</taxon>
    </lineage>
</organism>
<keyword evidence="1" id="KW-0472">Membrane</keyword>
<reference evidence="3" key="1">
    <citation type="submission" date="2016-03" db="EMBL/GenBank/DDBJ databases">
        <authorList>
            <person name="Devillers H."/>
        </authorList>
    </citation>
    <scope>NUCLEOTIDE SEQUENCE [LARGE SCALE GENOMIC DNA]</scope>
</reference>
<name>A0A1G4K4K2_9SACH</name>
<proteinExistence type="predicted"/>
<protein>
    <submittedName>
        <fullName evidence="2">LAMI_0F15852g1_1</fullName>
    </submittedName>
</protein>
<dbReference type="Proteomes" id="UP000191024">
    <property type="component" value="Chromosome F"/>
</dbReference>